<reference evidence="2 3" key="1">
    <citation type="journal article" date="2023" name="Commun. Biol.">
        <title>Genome analysis of Parmales, the sister group of diatoms, reveals the evolutionary specialization of diatoms from phago-mixotrophs to photoautotrophs.</title>
        <authorList>
            <person name="Ban H."/>
            <person name="Sato S."/>
            <person name="Yoshikawa S."/>
            <person name="Yamada K."/>
            <person name="Nakamura Y."/>
            <person name="Ichinomiya M."/>
            <person name="Sato N."/>
            <person name="Blanc-Mathieu R."/>
            <person name="Endo H."/>
            <person name="Kuwata A."/>
            <person name="Ogata H."/>
        </authorList>
    </citation>
    <scope>NUCLEOTIDE SEQUENCE [LARGE SCALE GENOMIC DNA]</scope>
</reference>
<dbReference type="EMBL" id="BRYB01002233">
    <property type="protein sequence ID" value="GMI41663.1"/>
    <property type="molecule type" value="Genomic_DNA"/>
</dbReference>
<dbReference type="Proteomes" id="UP001165060">
    <property type="component" value="Unassembled WGS sequence"/>
</dbReference>
<feature type="transmembrane region" description="Helical" evidence="1">
    <location>
        <begin position="239"/>
        <end position="255"/>
    </location>
</feature>
<proteinExistence type="predicted"/>
<keyword evidence="1" id="KW-1133">Transmembrane helix</keyword>
<comment type="caution">
    <text evidence="2">The sequence shown here is derived from an EMBL/GenBank/DDBJ whole genome shotgun (WGS) entry which is preliminary data.</text>
</comment>
<evidence type="ECO:0000313" key="3">
    <source>
        <dbReference type="Proteomes" id="UP001165060"/>
    </source>
</evidence>
<keyword evidence="3" id="KW-1185">Reference proteome</keyword>
<feature type="transmembrane region" description="Helical" evidence="1">
    <location>
        <begin position="34"/>
        <end position="53"/>
    </location>
</feature>
<gene>
    <name evidence="2" type="ORF">TeGR_g1724</name>
</gene>
<keyword evidence="1" id="KW-0472">Membrane</keyword>
<keyword evidence="1" id="KW-0812">Transmembrane</keyword>
<sequence>MSSPAPLLASASASASASAPAAQGAAQSLPSLLTSLSLTLLLLLSALSFLSAVRARFLRASLRRALHSSLHHATGTVTSQGDVQDPLFPQVCSQAHLLERTVEVYQSRTLSGRELRSAGGAAAFAAVTPAPNNTHLCHAWSASPLGAGWSRACLLLRSPPSSPTLGCAVVAVRGLRLGGLLLPSRTLGALPRPKGRRPPPIPAGAARDAELREYSELALWAAHVLVTVVVGYLKLSVVVGAAIVAAFLLVAVFILS</sequence>
<evidence type="ECO:0000313" key="2">
    <source>
        <dbReference type="EMBL" id="GMI41663.1"/>
    </source>
</evidence>
<accession>A0ABQ6N633</accession>
<protein>
    <submittedName>
        <fullName evidence="2">Uncharacterized protein</fullName>
    </submittedName>
</protein>
<evidence type="ECO:0000256" key="1">
    <source>
        <dbReference type="SAM" id="Phobius"/>
    </source>
</evidence>
<organism evidence="2 3">
    <name type="scientific">Tetraparma gracilis</name>
    <dbReference type="NCBI Taxonomy" id="2962635"/>
    <lineage>
        <taxon>Eukaryota</taxon>
        <taxon>Sar</taxon>
        <taxon>Stramenopiles</taxon>
        <taxon>Ochrophyta</taxon>
        <taxon>Bolidophyceae</taxon>
        <taxon>Parmales</taxon>
        <taxon>Triparmaceae</taxon>
        <taxon>Tetraparma</taxon>
    </lineage>
</organism>
<name>A0ABQ6N633_9STRA</name>